<reference evidence="1 2" key="2">
    <citation type="submission" date="2009-02" db="EMBL/GenBank/DDBJ databases">
        <authorList>
            <person name="Fulton L."/>
            <person name="Clifton S."/>
            <person name="Fulton B."/>
            <person name="Xu J."/>
            <person name="Minx P."/>
            <person name="Pepin K.H."/>
            <person name="Johnson M."/>
            <person name="Bhonagiri V."/>
            <person name="Nash W.E."/>
            <person name="Mardis E.R."/>
            <person name="Wilson R.K."/>
        </authorList>
    </citation>
    <scope>NUCLEOTIDE SEQUENCE [LARGE SCALE GENOMIC DNA]</scope>
    <source>
        <strain evidence="1 2">DSM 20438</strain>
    </source>
</reference>
<accession>C0BVG7</accession>
<protein>
    <submittedName>
        <fullName evidence="1">Uncharacterized protein</fullName>
    </submittedName>
</protein>
<sequence length="40" mass="4812">MFSATRIRYTQMAAQQNLGVSRLFSWISHRHPYLLQPYEI</sequence>
<comment type="caution">
    <text evidence="1">The sequence shown here is derived from an EMBL/GenBank/DDBJ whole genome shotgun (WGS) entry which is preliminary data.</text>
</comment>
<organism evidence="1 2">
    <name type="scientific">Bifidobacterium pseudocatenulatum DSM 20438 = JCM 1200 = LMG 10505</name>
    <dbReference type="NCBI Taxonomy" id="547043"/>
    <lineage>
        <taxon>Bacteria</taxon>
        <taxon>Bacillati</taxon>
        <taxon>Actinomycetota</taxon>
        <taxon>Actinomycetes</taxon>
        <taxon>Bifidobacteriales</taxon>
        <taxon>Bifidobacteriaceae</taxon>
        <taxon>Bifidobacterium</taxon>
    </lineage>
</organism>
<dbReference type="EMBL" id="ABXX02000007">
    <property type="protein sequence ID" value="EEG69958.1"/>
    <property type="molecule type" value="Genomic_DNA"/>
</dbReference>
<evidence type="ECO:0000313" key="2">
    <source>
        <dbReference type="Proteomes" id="UP000003875"/>
    </source>
</evidence>
<proteinExistence type="predicted"/>
<gene>
    <name evidence="1" type="ORF">BIFPSEUDO_04412</name>
</gene>
<dbReference type="AlphaFoldDB" id="C0BVG7"/>
<dbReference type="Proteomes" id="UP000003875">
    <property type="component" value="Unassembled WGS sequence"/>
</dbReference>
<evidence type="ECO:0000313" key="1">
    <source>
        <dbReference type="EMBL" id="EEG69958.1"/>
    </source>
</evidence>
<name>C0BVG7_BIFPS</name>
<reference evidence="1 2" key="1">
    <citation type="submission" date="2009-02" db="EMBL/GenBank/DDBJ databases">
        <title>Draft genome sequence of Bifidobacterium pseudocatenulatum (DSM 20438).</title>
        <authorList>
            <person name="Sudarsanam P."/>
            <person name="Ley R."/>
            <person name="Guruge J."/>
            <person name="Turnbaugh P.J."/>
            <person name="Mahowald M."/>
            <person name="Liep D."/>
            <person name="Gordon J."/>
        </authorList>
    </citation>
    <scope>NUCLEOTIDE SEQUENCE [LARGE SCALE GENOMIC DNA]</scope>
    <source>
        <strain evidence="1 2">DSM 20438</strain>
    </source>
</reference>